<organism evidence="2">
    <name type="scientific">uncultured Desulfobacterium sp</name>
    <dbReference type="NCBI Taxonomy" id="201089"/>
    <lineage>
        <taxon>Bacteria</taxon>
        <taxon>Pseudomonadati</taxon>
        <taxon>Thermodesulfobacteriota</taxon>
        <taxon>Desulfobacteria</taxon>
        <taxon>Desulfobacterales</taxon>
        <taxon>Desulfobacteriaceae</taxon>
        <taxon>Desulfobacterium</taxon>
        <taxon>environmental samples</taxon>
    </lineage>
</organism>
<evidence type="ECO:0000256" key="1">
    <source>
        <dbReference type="SAM" id="MobiDB-lite"/>
    </source>
</evidence>
<dbReference type="AlphaFoldDB" id="E1Y8J8"/>
<accession>E1Y8J8</accession>
<feature type="region of interest" description="Disordered" evidence="1">
    <location>
        <begin position="1"/>
        <end position="22"/>
    </location>
</feature>
<dbReference type="EMBL" id="FR695864">
    <property type="protein sequence ID" value="CBX26892.1"/>
    <property type="molecule type" value="Genomic_DNA"/>
</dbReference>
<reference evidence="2" key="1">
    <citation type="journal article" date="2011" name="Environ. Microbiol.">
        <title>Genomic insights into the metabolic potential of the polycyclic aromatic hydrocarbon degrading sulfate-reducing Deltaproteobacterium N47.</title>
        <authorList>
            <person name="Bergmann F."/>
            <person name="Selesi D."/>
            <person name="Weinmaier T."/>
            <person name="Tischler P."/>
            <person name="Rattei T."/>
            <person name="Meckenstock R.U."/>
        </authorList>
    </citation>
    <scope>NUCLEOTIDE SEQUENCE</scope>
</reference>
<evidence type="ECO:0000313" key="2">
    <source>
        <dbReference type="EMBL" id="CBX26892.1"/>
    </source>
</evidence>
<protein>
    <submittedName>
        <fullName evidence="2">Uncharacterized protein</fullName>
    </submittedName>
</protein>
<proteinExistence type="predicted"/>
<gene>
    <name evidence="2" type="ORF">N47_A09210</name>
</gene>
<name>E1Y8J8_9BACT</name>
<sequence length="50" mass="5552">MPNKREATSDAQLSDDMSHVGELPQGMDFLETNAHLVMGESQGYDICLLR</sequence>